<name>A0A6M0H1P5_9CLOT</name>
<keyword evidence="2" id="KW-1185">Reference proteome</keyword>
<accession>A0A6M0H1P5</accession>
<dbReference type="GO" id="GO:0006355">
    <property type="term" value="P:regulation of DNA-templated transcription"/>
    <property type="evidence" value="ECO:0007669"/>
    <property type="project" value="InterPro"/>
</dbReference>
<comment type="caution">
    <text evidence="1">The sequence shown here is derived from an EMBL/GenBank/DDBJ whole genome shotgun (WGS) entry which is preliminary data.</text>
</comment>
<dbReference type="InterPro" id="IPR013321">
    <property type="entry name" value="Arc_rbn_hlx_hlx"/>
</dbReference>
<dbReference type="RefSeq" id="WP_061996108.1">
    <property type="nucleotide sequence ID" value="NZ_JAAGPU010000009.1"/>
</dbReference>
<proteinExistence type="predicted"/>
<dbReference type="AlphaFoldDB" id="A0A6M0H1P5"/>
<dbReference type="Proteomes" id="UP000481872">
    <property type="component" value="Unassembled WGS sequence"/>
</dbReference>
<reference evidence="1 2" key="1">
    <citation type="submission" date="2020-02" db="EMBL/GenBank/DDBJ databases">
        <title>Genome assembly of a novel Clostridium senegalense strain.</title>
        <authorList>
            <person name="Gupta T.B."/>
            <person name="Jauregui R."/>
            <person name="Maclean P."/>
            <person name="Nawarathana A."/>
            <person name="Brightwell G."/>
        </authorList>
    </citation>
    <scope>NUCLEOTIDE SEQUENCE [LARGE SCALE GENOMIC DNA]</scope>
    <source>
        <strain evidence="1 2">AGRFS4</strain>
    </source>
</reference>
<sequence length="87" mass="10084">MSDSKKLNVDISKSLLRNISSNLTSDYEKKEEAIDDSIILYIEDDFSIEFIESMKNGYIEMADINLEMSELGLEQDVCDFIEYESRL</sequence>
<evidence type="ECO:0000313" key="1">
    <source>
        <dbReference type="EMBL" id="NEU04509.1"/>
    </source>
</evidence>
<evidence type="ECO:0000313" key="2">
    <source>
        <dbReference type="Proteomes" id="UP000481872"/>
    </source>
</evidence>
<organism evidence="1 2">
    <name type="scientific">Clostridium senegalense</name>
    <dbReference type="NCBI Taxonomy" id="1465809"/>
    <lineage>
        <taxon>Bacteria</taxon>
        <taxon>Bacillati</taxon>
        <taxon>Bacillota</taxon>
        <taxon>Clostridia</taxon>
        <taxon>Eubacteriales</taxon>
        <taxon>Clostridiaceae</taxon>
        <taxon>Clostridium</taxon>
    </lineage>
</organism>
<gene>
    <name evidence="1" type="ORF">G3M99_06470</name>
</gene>
<dbReference type="Gene3D" id="1.10.1220.10">
    <property type="entry name" value="Met repressor-like"/>
    <property type="match status" value="1"/>
</dbReference>
<protein>
    <submittedName>
        <fullName evidence="1">CopG family transcriptional regulator</fullName>
    </submittedName>
</protein>
<dbReference type="EMBL" id="JAAGPU010000009">
    <property type="protein sequence ID" value="NEU04509.1"/>
    <property type="molecule type" value="Genomic_DNA"/>
</dbReference>